<accession>A0ABR9WZA8</accession>
<dbReference type="PROSITE" id="PS00018">
    <property type="entry name" value="EF_HAND_1"/>
    <property type="match status" value="2"/>
</dbReference>
<dbReference type="Gene3D" id="1.10.238.10">
    <property type="entry name" value="EF-hand"/>
    <property type="match status" value="2"/>
</dbReference>
<feature type="region of interest" description="Disordered" evidence="1">
    <location>
        <begin position="28"/>
        <end position="50"/>
    </location>
</feature>
<dbReference type="PROSITE" id="PS50222">
    <property type="entry name" value="EF_HAND_2"/>
    <property type="match status" value="1"/>
</dbReference>
<comment type="caution">
    <text evidence="3">The sequence shown here is derived from an EMBL/GenBank/DDBJ whole genome shotgun (WGS) entry which is preliminary data.</text>
</comment>
<dbReference type="Pfam" id="PF13202">
    <property type="entry name" value="EF-hand_5"/>
    <property type="match status" value="2"/>
</dbReference>
<evidence type="ECO:0000256" key="1">
    <source>
        <dbReference type="SAM" id="MobiDB-lite"/>
    </source>
</evidence>
<dbReference type="InterPro" id="IPR018247">
    <property type="entry name" value="EF_Hand_1_Ca_BS"/>
</dbReference>
<protein>
    <submittedName>
        <fullName evidence="3">EF-hand domain-containing protein</fullName>
    </submittedName>
</protein>
<feature type="domain" description="EF-hand" evidence="2">
    <location>
        <begin position="1"/>
        <end position="28"/>
    </location>
</feature>
<evidence type="ECO:0000259" key="2">
    <source>
        <dbReference type="PROSITE" id="PS50222"/>
    </source>
</evidence>
<dbReference type="InterPro" id="IPR011992">
    <property type="entry name" value="EF-hand-dom_pair"/>
</dbReference>
<dbReference type="Proteomes" id="UP000607796">
    <property type="component" value="Unassembled WGS sequence"/>
</dbReference>
<reference evidence="3 4" key="1">
    <citation type="journal article" date="2021" name="Int. J. Syst. Evol. Microbiol.">
        <title>Salipiger mangrovisoli sp. nov., isolated from mangrove soil and the proposal for the reclassification of Paraphaeobacter pallidus as Salipiger pallidus comb. nov.</title>
        <authorList>
            <person name="Du J."/>
            <person name="Liu Y."/>
            <person name="Pei T."/>
            <person name="Deng M.R."/>
            <person name="Zhu H."/>
        </authorList>
    </citation>
    <scope>NUCLEOTIDE SEQUENCE [LARGE SCALE GENOMIC DNA]</scope>
    <source>
        <strain evidence="3 4">6D45A</strain>
    </source>
</reference>
<dbReference type="InterPro" id="IPR002048">
    <property type="entry name" value="EF_hand_dom"/>
</dbReference>
<sequence>MIKQMDANGDGKVTKAEFDANSRAMFTRMDRNGDGVLSGNELTPPKRPGS</sequence>
<evidence type="ECO:0000313" key="4">
    <source>
        <dbReference type="Proteomes" id="UP000607796"/>
    </source>
</evidence>
<keyword evidence="4" id="KW-1185">Reference proteome</keyword>
<organism evidence="3 4">
    <name type="scientific">Salipiger mangrovisoli</name>
    <dbReference type="NCBI Taxonomy" id="2865933"/>
    <lineage>
        <taxon>Bacteria</taxon>
        <taxon>Pseudomonadati</taxon>
        <taxon>Pseudomonadota</taxon>
        <taxon>Alphaproteobacteria</taxon>
        <taxon>Rhodobacterales</taxon>
        <taxon>Roseobacteraceae</taxon>
        <taxon>Salipiger</taxon>
    </lineage>
</organism>
<evidence type="ECO:0000313" key="3">
    <source>
        <dbReference type="EMBL" id="MBE9636628.1"/>
    </source>
</evidence>
<dbReference type="SUPFAM" id="SSF47473">
    <property type="entry name" value="EF-hand"/>
    <property type="match status" value="1"/>
</dbReference>
<proteinExistence type="predicted"/>
<dbReference type="EMBL" id="JADFFK010000004">
    <property type="protein sequence ID" value="MBE9636628.1"/>
    <property type="molecule type" value="Genomic_DNA"/>
</dbReference>
<gene>
    <name evidence="3" type="ORF">IQ782_07255</name>
</gene>
<name>A0ABR9WZA8_9RHOB</name>